<evidence type="ECO:0000256" key="1">
    <source>
        <dbReference type="SAM" id="MobiDB-lite"/>
    </source>
</evidence>
<dbReference type="EMBL" id="CP000144">
    <property type="protein sequence ID" value="ABA80658.1"/>
    <property type="molecule type" value="Genomic_DNA"/>
</dbReference>
<accession>Q3IXS6</accession>
<sequence>MHDGGCAAVGRAASPSSAGASPRETRTARPLPVALVIRWRAARQRLDA</sequence>
<gene>
    <name evidence="2" type="primary">dorY</name>
    <name evidence="2" type="ORF">RSP_6160</name>
</gene>
<dbReference type="Proteomes" id="UP000002703">
    <property type="component" value="Chromosome 2"/>
</dbReference>
<proteinExistence type="predicted"/>
<dbReference type="STRING" id="272943.RSP_6160"/>
<protein>
    <submittedName>
        <fullName evidence="2">DMSO reductase regulatory protein DorY</fullName>
    </submittedName>
</protein>
<organism evidence="2 3">
    <name type="scientific">Cereibacter sphaeroides (strain ATCC 17023 / DSM 158 / JCM 6121 / CCUG 31486 / LMG 2827 / NBRC 12203 / NCIMB 8253 / ATH 2.4.1.)</name>
    <name type="common">Rhodobacter sphaeroides</name>
    <dbReference type="NCBI Taxonomy" id="272943"/>
    <lineage>
        <taxon>Bacteria</taxon>
        <taxon>Pseudomonadati</taxon>
        <taxon>Pseudomonadota</taxon>
        <taxon>Alphaproteobacteria</taxon>
        <taxon>Rhodobacterales</taxon>
        <taxon>Paracoccaceae</taxon>
        <taxon>Cereibacter</taxon>
    </lineage>
</organism>
<name>Q3IXS6_CERS4</name>
<evidence type="ECO:0000313" key="3">
    <source>
        <dbReference type="Proteomes" id="UP000002703"/>
    </source>
</evidence>
<feature type="compositionally biased region" description="Low complexity" evidence="1">
    <location>
        <begin position="8"/>
        <end position="22"/>
    </location>
</feature>
<feature type="region of interest" description="Disordered" evidence="1">
    <location>
        <begin position="1"/>
        <end position="29"/>
    </location>
</feature>
<dbReference type="AlphaFoldDB" id="Q3IXS6"/>
<keyword evidence="3" id="KW-1185">Reference proteome</keyword>
<evidence type="ECO:0000313" key="2">
    <source>
        <dbReference type="EMBL" id="ABA80658.1"/>
    </source>
</evidence>
<reference evidence="3" key="1">
    <citation type="submission" date="2005-09" db="EMBL/GenBank/DDBJ databases">
        <title>Complete sequence of chromosome 2 of Rhodobacter sphaeroides 2.4.1.</title>
        <authorList>
            <person name="Copeland A."/>
            <person name="Lucas S."/>
            <person name="Lapidus A."/>
            <person name="Barry K."/>
            <person name="Detter J.C."/>
            <person name="Glavina T."/>
            <person name="Hammon N."/>
            <person name="Israni S."/>
            <person name="Pitluck S."/>
            <person name="Richardson P."/>
            <person name="Mackenzie C."/>
            <person name="Choudhary M."/>
            <person name="Larimer F."/>
            <person name="Hauser L.J."/>
            <person name="Land M."/>
            <person name="Donohue T.J."/>
            <person name="Kaplan S."/>
        </authorList>
    </citation>
    <scope>NUCLEOTIDE SEQUENCE [LARGE SCALE GENOMIC DNA]</scope>
    <source>
        <strain evidence="3">ATCC 17023 / DSM 158 / JCM 6121 / CCUG 31486 / LMG 2827 / NBRC 12203 / NCIMB 8253 / ATH 2.4.1.</strain>
    </source>
</reference>
<dbReference type="KEGG" id="rsp:RSP_6160"/>
<dbReference type="EnsemblBacteria" id="ABA80658">
    <property type="protein sequence ID" value="ABA80658"/>
    <property type="gene ID" value="RSP_6160"/>
</dbReference>